<keyword evidence="3" id="KW-1003">Cell membrane</keyword>
<evidence type="ECO:0000256" key="3">
    <source>
        <dbReference type="ARBA" id="ARBA00022475"/>
    </source>
</evidence>
<comment type="subcellular location">
    <subcellularLocation>
        <location evidence="1">Cell membrane</location>
        <topology evidence="1">Multi-pass membrane protein</topology>
    </subcellularLocation>
</comment>
<dbReference type="PANTHER" id="PTHR11795:SF445">
    <property type="entry name" value="AMINO ACID ABC TRANSPORTER PERMEASE PROTEIN"/>
    <property type="match status" value="1"/>
</dbReference>
<dbReference type="Pfam" id="PF02653">
    <property type="entry name" value="BPD_transp_2"/>
    <property type="match status" value="1"/>
</dbReference>
<evidence type="ECO:0000256" key="6">
    <source>
        <dbReference type="ARBA" id="ARBA00022989"/>
    </source>
</evidence>
<dbReference type="PANTHER" id="PTHR11795">
    <property type="entry name" value="BRANCHED-CHAIN AMINO ACID TRANSPORT SYSTEM PERMEASE PROTEIN LIVH"/>
    <property type="match status" value="1"/>
</dbReference>
<feature type="transmembrane region" description="Helical" evidence="9">
    <location>
        <begin position="135"/>
        <end position="157"/>
    </location>
</feature>
<reference evidence="10" key="1">
    <citation type="submission" date="2018-05" db="EMBL/GenBank/DDBJ databases">
        <authorList>
            <person name="Lanie J.A."/>
            <person name="Ng W.-L."/>
            <person name="Kazmierczak K.M."/>
            <person name="Andrzejewski T.M."/>
            <person name="Davidsen T.M."/>
            <person name="Wayne K.J."/>
            <person name="Tettelin H."/>
            <person name="Glass J.I."/>
            <person name="Rusch D."/>
            <person name="Podicherti R."/>
            <person name="Tsui H.-C.T."/>
            <person name="Winkler M.E."/>
        </authorList>
    </citation>
    <scope>NUCLEOTIDE SEQUENCE</scope>
</reference>
<dbReference type="GO" id="GO:0006865">
    <property type="term" value="P:amino acid transport"/>
    <property type="evidence" value="ECO:0007669"/>
    <property type="project" value="UniProtKB-KW"/>
</dbReference>
<sequence>MLFVDLLVQGIVQGAIYALIALGLTLIYGLLRILHVAHAALFTLGGYVGVIVTNQTGSLGLALFASMISVGLLGMLIYRVAYRPLLDKPPLVALIASIGMFIAFEEVFRIVFGSYGLSFQNPPLRTQIELGGGMLLSYSRLLIIIMAVSFLSVLAWLSSRTRTGVAWKATVTDPQMAASFGINIENVRYLNFFVGSALAGAAGVMVVLLTNLVEPTMGAVASYKALAIIVLGGLGSVRGTLVAALVIGVIESFGTVYVGHILDRDALAFAFLIIALMLRPQGLLKAG</sequence>
<organism evidence="10">
    <name type="scientific">marine metagenome</name>
    <dbReference type="NCBI Taxonomy" id="408172"/>
    <lineage>
        <taxon>unclassified sequences</taxon>
        <taxon>metagenomes</taxon>
        <taxon>ecological metagenomes</taxon>
    </lineage>
</organism>
<evidence type="ECO:0000256" key="8">
    <source>
        <dbReference type="ARBA" id="ARBA00037998"/>
    </source>
</evidence>
<dbReference type="InterPro" id="IPR001851">
    <property type="entry name" value="ABC_transp_permease"/>
</dbReference>
<evidence type="ECO:0000313" key="10">
    <source>
        <dbReference type="EMBL" id="SVA74349.1"/>
    </source>
</evidence>
<feature type="transmembrane region" description="Helical" evidence="9">
    <location>
        <begin position="266"/>
        <end position="284"/>
    </location>
</feature>
<dbReference type="AlphaFoldDB" id="A0A381YB96"/>
<evidence type="ECO:0000256" key="1">
    <source>
        <dbReference type="ARBA" id="ARBA00004651"/>
    </source>
</evidence>
<dbReference type="GO" id="GO:0022857">
    <property type="term" value="F:transmembrane transporter activity"/>
    <property type="evidence" value="ECO:0007669"/>
    <property type="project" value="InterPro"/>
</dbReference>
<evidence type="ECO:0000256" key="4">
    <source>
        <dbReference type="ARBA" id="ARBA00022692"/>
    </source>
</evidence>
<keyword evidence="4 9" id="KW-0812">Transmembrane</keyword>
<gene>
    <name evidence="10" type="ORF">METZ01_LOCUS127203</name>
</gene>
<proteinExistence type="inferred from homology"/>
<evidence type="ECO:0008006" key="11">
    <source>
        <dbReference type="Google" id="ProtNLM"/>
    </source>
</evidence>
<feature type="transmembrane region" description="Helical" evidence="9">
    <location>
        <begin position="33"/>
        <end position="52"/>
    </location>
</feature>
<feature type="transmembrane region" description="Helical" evidence="9">
    <location>
        <begin position="58"/>
        <end position="78"/>
    </location>
</feature>
<feature type="transmembrane region" description="Helical" evidence="9">
    <location>
        <begin position="6"/>
        <end position="26"/>
    </location>
</feature>
<dbReference type="InterPro" id="IPR052157">
    <property type="entry name" value="BCAA_transport_permease"/>
</dbReference>
<dbReference type="CDD" id="cd06582">
    <property type="entry name" value="TM_PBP1_LivH_like"/>
    <property type="match status" value="1"/>
</dbReference>
<feature type="transmembrane region" description="Helical" evidence="9">
    <location>
        <begin position="189"/>
        <end position="210"/>
    </location>
</feature>
<evidence type="ECO:0000256" key="9">
    <source>
        <dbReference type="SAM" id="Phobius"/>
    </source>
</evidence>
<keyword evidence="2" id="KW-0813">Transport</keyword>
<keyword evidence="6 9" id="KW-1133">Transmembrane helix</keyword>
<comment type="similarity">
    <text evidence="8">Belongs to the binding-protein-dependent transport system permease family. LivHM subfamily.</text>
</comment>
<accession>A0A381YB96</accession>
<feature type="transmembrane region" description="Helical" evidence="9">
    <location>
        <begin position="90"/>
        <end position="115"/>
    </location>
</feature>
<name>A0A381YB96_9ZZZZ</name>
<evidence type="ECO:0000256" key="7">
    <source>
        <dbReference type="ARBA" id="ARBA00023136"/>
    </source>
</evidence>
<evidence type="ECO:0000256" key="5">
    <source>
        <dbReference type="ARBA" id="ARBA00022970"/>
    </source>
</evidence>
<keyword evidence="7 9" id="KW-0472">Membrane</keyword>
<protein>
    <recommendedName>
        <fullName evidence="11">Branched-chain amino acid ABC transporter permease</fullName>
    </recommendedName>
</protein>
<evidence type="ECO:0000256" key="2">
    <source>
        <dbReference type="ARBA" id="ARBA00022448"/>
    </source>
</evidence>
<keyword evidence="5" id="KW-0029">Amino-acid transport</keyword>
<dbReference type="EMBL" id="UINC01017828">
    <property type="protein sequence ID" value="SVA74349.1"/>
    <property type="molecule type" value="Genomic_DNA"/>
</dbReference>
<dbReference type="GO" id="GO:0005886">
    <property type="term" value="C:plasma membrane"/>
    <property type="evidence" value="ECO:0007669"/>
    <property type="project" value="UniProtKB-SubCell"/>
</dbReference>